<reference evidence="1 2" key="1">
    <citation type="submission" date="2015-02" db="EMBL/GenBank/DDBJ databases">
        <title>Single cell genomics of a rare environmental alphaproteobacterium provides unique insights into Rickettsiaceae evolution.</title>
        <authorList>
            <person name="Martijn J."/>
            <person name="Schulz F."/>
            <person name="Zaremba-Niedzwiedzka K."/>
            <person name="Viklund J."/>
            <person name="Stepanauskas R."/>
            <person name="Andersson S.G.E."/>
            <person name="Horn M."/>
            <person name="Guy L."/>
            <person name="Ettema T.J.G."/>
        </authorList>
    </citation>
    <scope>NUCLEOTIDE SEQUENCE [LARGE SCALE GENOMIC DNA]</scope>
    <source>
        <strain evidence="1 2">SCGC AAA041-L04</strain>
    </source>
</reference>
<dbReference type="AlphaFoldDB" id="A0A0F5MN66"/>
<comment type="caution">
    <text evidence="1">The sequence shown here is derived from an EMBL/GenBank/DDBJ whole genome shotgun (WGS) entry which is preliminary data.</text>
</comment>
<gene>
    <name evidence="1" type="ORF">SZ25_00658</name>
</gene>
<keyword evidence="2" id="KW-1185">Reference proteome</keyword>
<protein>
    <submittedName>
        <fullName evidence="1">Uncharacterized protein</fullName>
    </submittedName>
</protein>
<organism evidence="1 2">
    <name type="scientific">Candidatus Arcanibacter lacustris</name>
    <dbReference type="NCBI Taxonomy" id="1607817"/>
    <lineage>
        <taxon>Bacteria</taxon>
        <taxon>Pseudomonadati</taxon>
        <taxon>Pseudomonadota</taxon>
        <taxon>Alphaproteobacteria</taxon>
        <taxon>Rickettsiales</taxon>
        <taxon>Candidatus Arcanibacter</taxon>
    </lineage>
</organism>
<evidence type="ECO:0000313" key="1">
    <source>
        <dbReference type="EMBL" id="KKB96248.1"/>
    </source>
</evidence>
<name>A0A0F5MN66_9RICK</name>
<proteinExistence type="predicted"/>
<evidence type="ECO:0000313" key="2">
    <source>
        <dbReference type="Proteomes" id="UP000033358"/>
    </source>
</evidence>
<dbReference type="Proteomes" id="UP000033358">
    <property type="component" value="Unassembled WGS sequence"/>
</dbReference>
<sequence>MFLISIYYIKTPKSSYFTIYVYPGVDIPIIKSMNTAGSNPDQFVQGFTVGIIAYGNVADGKNHFRLGVYDIGVPGTTLSNFLSPSMARNIDTKLDDGLPCSGIVIPFNGGGINESMSDPPSYSGNATISSSYTSGCIIGTSYANGVTINQYNIAASNDSQLCTLDVVFSQ</sequence>
<accession>A0A0F5MN66</accession>
<dbReference type="EMBL" id="JYHA01000104">
    <property type="protein sequence ID" value="KKB96248.1"/>
    <property type="molecule type" value="Genomic_DNA"/>
</dbReference>